<proteinExistence type="predicted"/>
<evidence type="ECO:0000256" key="1">
    <source>
        <dbReference type="SAM" id="Phobius"/>
    </source>
</evidence>
<keyword evidence="1" id="KW-0812">Transmembrane</keyword>
<dbReference type="EMBL" id="JBBNAE010000009">
    <property type="protein sequence ID" value="KAK9096811.1"/>
    <property type="molecule type" value="Genomic_DNA"/>
</dbReference>
<dbReference type="Proteomes" id="UP001417504">
    <property type="component" value="Unassembled WGS sequence"/>
</dbReference>
<keyword evidence="1" id="KW-0472">Membrane</keyword>
<reference evidence="2 3" key="1">
    <citation type="submission" date="2024-01" db="EMBL/GenBank/DDBJ databases">
        <title>Genome assemblies of Stephania.</title>
        <authorList>
            <person name="Yang L."/>
        </authorList>
    </citation>
    <scope>NUCLEOTIDE SEQUENCE [LARGE SCALE GENOMIC DNA]</scope>
    <source>
        <strain evidence="2">QJT</strain>
        <tissue evidence="2">Leaf</tissue>
    </source>
</reference>
<keyword evidence="3" id="KW-1185">Reference proteome</keyword>
<name>A0AAP0HUB3_9MAGN</name>
<gene>
    <name evidence="2" type="ORF">Sjap_022308</name>
</gene>
<dbReference type="AlphaFoldDB" id="A0AAP0HUB3"/>
<evidence type="ECO:0000313" key="2">
    <source>
        <dbReference type="EMBL" id="KAK9096811.1"/>
    </source>
</evidence>
<keyword evidence="1" id="KW-1133">Transmembrane helix</keyword>
<comment type="caution">
    <text evidence="2">The sequence shown here is derived from an EMBL/GenBank/DDBJ whole genome shotgun (WGS) entry which is preliminary data.</text>
</comment>
<protein>
    <submittedName>
        <fullName evidence="2">Uncharacterized protein</fullName>
    </submittedName>
</protein>
<accession>A0AAP0HUB3</accession>
<sequence length="76" mass="8324">MIVVIFGVLELNPGLGSCVTSFGVVYGGLVIFEEVLWCWCYCLSKKSRKKEIKKETKCVSVWKKASQPGPNPIGSG</sequence>
<organism evidence="2 3">
    <name type="scientific">Stephania japonica</name>
    <dbReference type="NCBI Taxonomy" id="461633"/>
    <lineage>
        <taxon>Eukaryota</taxon>
        <taxon>Viridiplantae</taxon>
        <taxon>Streptophyta</taxon>
        <taxon>Embryophyta</taxon>
        <taxon>Tracheophyta</taxon>
        <taxon>Spermatophyta</taxon>
        <taxon>Magnoliopsida</taxon>
        <taxon>Ranunculales</taxon>
        <taxon>Menispermaceae</taxon>
        <taxon>Menispermoideae</taxon>
        <taxon>Cissampelideae</taxon>
        <taxon>Stephania</taxon>
    </lineage>
</organism>
<evidence type="ECO:0000313" key="3">
    <source>
        <dbReference type="Proteomes" id="UP001417504"/>
    </source>
</evidence>
<feature type="transmembrane region" description="Helical" evidence="1">
    <location>
        <begin position="20"/>
        <end position="44"/>
    </location>
</feature>